<accession>A0A4S2N854</accession>
<reference evidence="2 3" key="1">
    <citation type="submission" date="2019-04" db="EMBL/GenBank/DDBJ databases">
        <title>Comparative genomics and transcriptomics to analyze fruiting body development in filamentous ascomycetes.</title>
        <authorList>
            <consortium name="DOE Joint Genome Institute"/>
            <person name="Lutkenhaus R."/>
            <person name="Traeger S."/>
            <person name="Breuer J."/>
            <person name="Kuo A."/>
            <person name="Lipzen A."/>
            <person name="Pangilinan J."/>
            <person name="Dilworth D."/>
            <person name="Sandor L."/>
            <person name="Poggeler S."/>
            <person name="Barry K."/>
            <person name="Grigoriev I.V."/>
            <person name="Nowrousian M."/>
        </authorList>
    </citation>
    <scope>NUCLEOTIDE SEQUENCE [LARGE SCALE GENOMIC DNA]</scope>
    <source>
        <strain evidence="2 3">CBS 389.68</strain>
    </source>
</reference>
<proteinExistence type="predicted"/>
<dbReference type="EMBL" id="ML220112">
    <property type="protein sequence ID" value="TGZ85562.1"/>
    <property type="molecule type" value="Genomic_DNA"/>
</dbReference>
<keyword evidence="3" id="KW-1185">Reference proteome</keyword>
<dbReference type="Proteomes" id="UP000298138">
    <property type="component" value="Unassembled WGS sequence"/>
</dbReference>
<evidence type="ECO:0000256" key="1">
    <source>
        <dbReference type="SAM" id="MobiDB-lite"/>
    </source>
</evidence>
<dbReference type="AlphaFoldDB" id="A0A4S2N854"/>
<sequence>MTGNKSTCALVVGCSLQPAEFRSATDLVEPCDYNVFLNVASQFHFQPSIVTFQDTASDGDVVAQPHAHSTCPETLSDGCNTMATLRAVGLGRHRRQPRAGRSVAQRLSHCLPPSSTATGRRSREGCSRLSPSLFFSRPRLVPSPRSGFQVMRWN</sequence>
<dbReference type="InParanoid" id="A0A4S2N854"/>
<evidence type="ECO:0000313" key="3">
    <source>
        <dbReference type="Proteomes" id="UP000298138"/>
    </source>
</evidence>
<gene>
    <name evidence="2" type="ORF">EX30DRAFT_27199</name>
</gene>
<protein>
    <submittedName>
        <fullName evidence="2">Uncharacterized protein</fullName>
    </submittedName>
</protein>
<organism evidence="2 3">
    <name type="scientific">Ascodesmis nigricans</name>
    <dbReference type="NCBI Taxonomy" id="341454"/>
    <lineage>
        <taxon>Eukaryota</taxon>
        <taxon>Fungi</taxon>
        <taxon>Dikarya</taxon>
        <taxon>Ascomycota</taxon>
        <taxon>Pezizomycotina</taxon>
        <taxon>Pezizomycetes</taxon>
        <taxon>Pezizales</taxon>
        <taxon>Ascodesmidaceae</taxon>
        <taxon>Ascodesmis</taxon>
    </lineage>
</organism>
<feature type="region of interest" description="Disordered" evidence="1">
    <location>
        <begin position="92"/>
        <end position="126"/>
    </location>
</feature>
<evidence type="ECO:0000313" key="2">
    <source>
        <dbReference type="EMBL" id="TGZ85562.1"/>
    </source>
</evidence>
<name>A0A4S2N854_9PEZI</name>